<protein>
    <submittedName>
        <fullName evidence="2">Uncharacterized protein</fullName>
    </submittedName>
</protein>
<name>A0A918LJD4_STRGD</name>
<dbReference type="AlphaFoldDB" id="A0A918LJD4"/>
<evidence type="ECO:0000313" key="2">
    <source>
        <dbReference type="EMBL" id="GGS55470.1"/>
    </source>
</evidence>
<accession>A0A918LJD4</accession>
<evidence type="ECO:0000313" key="3">
    <source>
        <dbReference type="Proteomes" id="UP000653493"/>
    </source>
</evidence>
<reference evidence="2" key="1">
    <citation type="journal article" date="2014" name="Int. J. Syst. Evol. Microbiol.">
        <title>Complete genome sequence of Corynebacterium casei LMG S-19264T (=DSM 44701T), isolated from a smear-ripened cheese.</title>
        <authorList>
            <consortium name="US DOE Joint Genome Institute (JGI-PGF)"/>
            <person name="Walter F."/>
            <person name="Albersmeier A."/>
            <person name="Kalinowski J."/>
            <person name="Ruckert C."/>
        </authorList>
    </citation>
    <scope>NUCLEOTIDE SEQUENCE</scope>
    <source>
        <strain evidence="2">JCM 4234</strain>
    </source>
</reference>
<reference evidence="2" key="2">
    <citation type="submission" date="2020-09" db="EMBL/GenBank/DDBJ databases">
        <authorList>
            <person name="Sun Q."/>
            <person name="Ohkuma M."/>
        </authorList>
    </citation>
    <scope>NUCLEOTIDE SEQUENCE</scope>
    <source>
        <strain evidence="2">JCM 4234</strain>
    </source>
</reference>
<dbReference type="Proteomes" id="UP000653493">
    <property type="component" value="Unassembled WGS sequence"/>
</dbReference>
<dbReference type="EMBL" id="BMSL01000019">
    <property type="protein sequence ID" value="GGS55470.1"/>
    <property type="molecule type" value="Genomic_DNA"/>
</dbReference>
<sequence>MLELTYGPQSPVSAMARDGWPGRPADRDRGPTEVGPRAWRSADRPAPPQPPPSLVPLVSVTAKATKKAETRAKAA</sequence>
<proteinExistence type="predicted"/>
<organism evidence="2 3">
    <name type="scientific">Streptomyces griseoviridis</name>
    <dbReference type="NCBI Taxonomy" id="45398"/>
    <lineage>
        <taxon>Bacteria</taxon>
        <taxon>Bacillati</taxon>
        <taxon>Actinomycetota</taxon>
        <taxon>Actinomycetes</taxon>
        <taxon>Kitasatosporales</taxon>
        <taxon>Streptomycetaceae</taxon>
        <taxon>Streptomyces</taxon>
    </lineage>
</organism>
<feature type="compositionally biased region" description="Pro residues" evidence="1">
    <location>
        <begin position="45"/>
        <end position="54"/>
    </location>
</feature>
<feature type="region of interest" description="Disordered" evidence="1">
    <location>
        <begin position="1"/>
        <end position="56"/>
    </location>
</feature>
<evidence type="ECO:0000256" key="1">
    <source>
        <dbReference type="SAM" id="MobiDB-lite"/>
    </source>
</evidence>
<gene>
    <name evidence="2" type="ORF">GCM10010238_51070</name>
</gene>
<comment type="caution">
    <text evidence="2">The sequence shown here is derived from an EMBL/GenBank/DDBJ whole genome shotgun (WGS) entry which is preliminary data.</text>
</comment>
<keyword evidence="3" id="KW-1185">Reference proteome</keyword>